<gene>
    <name evidence="1" type="ORF">METZ01_LOCUS150488</name>
</gene>
<feature type="non-terminal residue" evidence="1">
    <location>
        <position position="50"/>
    </location>
</feature>
<accession>A0A382A891</accession>
<sequence>RWSNRYSAVRSPWFGYGSETWSSVFHPPSGSMSGARSLWSWSPARWSRWT</sequence>
<dbReference type="EMBL" id="UINC01024288">
    <property type="protein sequence ID" value="SVA97634.1"/>
    <property type="molecule type" value="Genomic_DNA"/>
</dbReference>
<evidence type="ECO:0000313" key="1">
    <source>
        <dbReference type="EMBL" id="SVA97634.1"/>
    </source>
</evidence>
<organism evidence="1">
    <name type="scientific">marine metagenome</name>
    <dbReference type="NCBI Taxonomy" id="408172"/>
    <lineage>
        <taxon>unclassified sequences</taxon>
        <taxon>metagenomes</taxon>
        <taxon>ecological metagenomes</taxon>
    </lineage>
</organism>
<name>A0A382A891_9ZZZZ</name>
<proteinExistence type="predicted"/>
<feature type="non-terminal residue" evidence="1">
    <location>
        <position position="1"/>
    </location>
</feature>
<protein>
    <submittedName>
        <fullName evidence="1">Uncharacterized protein</fullName>
    </submittedName>
</protein>
<reference evidence="1" key="1">
    <citation type="submission" date="2018-05" db="EMBL/GenBank/DDBJ databases">
        <authorList>
            <person name="Lanie J.A."/>
            <person name="Ng W.-L."/>
            <person name="Kazmierczak K.M."/>
            <person name="Andrzejewski T.M."/>
            <person name="Davidsen T.M."/>
            <person name="Wayne K.J."/>
            <person name="Tettelin H."/>
            <person name="Glass J.I."/>
            <person name="Rusch D."/>
            <person name="Podicherti R."/>
            <person name="Tsui H.-C.T."/>
            <person name="Winkler M.E."/>
        </authorList>
    </citation>
    <scope>NUCLEOTIDE SEQUENCE</scope>
</reference>
<dbReference type="AlphaFoldDB" id="A0A382A891"/>